<dbReference type="InterPro" id="IPR045063">
    <property type="entry name" value="Dynamin_N"/>
</dbReference>
<dbReference type="PROSITE" id="PS51388">
    <property type="entry name" value="GED"/>
    <property type="match status" value="1"/>
</dbReference>
<sequence length="755" mass="86021">MGSINNLDNEAFQDERARGGTHHFIPEALSSLETFDHRRVLDIVSQLRKCGLNSVLSLPQIVVCGDQSAGKSSVLEALTEIPFPRKDNLCTRYPTEIILRQAKSDSLQIRVIPGPERSAEEQKSIKDFRESITSFEELPQVMAKATEVMGIDKENGDGGDTNHRHAFARDVLSVEIEGPNRPQLTVVDLPGIVQSQTKDTSQADVDMTIKITESYISQPRTICLAVISATNDYANQPILNKVRHFDPKGERTLGIITKPDRLHPGSETEDAFLRLAKNEDIYFTLGWHILKNRSYEDAEVSIQERNASESNFFRQSRFGTLPPEQIGIGSFTDRLSKMLFSHVQQALPRLHQELDEALEDISKELAVIGESRASPEECKIFLAQLALSFYEICKAAVNGHYEGDYFRYTGKGSSIQDLAVNRRLRAEIQLLNQEFAEDIRQKGHKYHIIGLGDVSPDTKQEDLESLDEEPLESERETKNKPPAILDPQKMQHRKAMKWVNDVVVRTRGRELLGNFNPLVIAELFREQSSRWSFFAKEHINKASDASRRFLERVLHDMAPRDIFNRLWPRILEDITRKRQHATDELGKIVKDSRSYVINYNHYYTDTIKKSRYERRKTHMEQCLAKATRHRKIPGSKTDQTYADIDLNHLLGLFSERIDPNMDDHSSEEVLDCLFAIYKVNQKVFIANVTIQVIERHILQGLEDIFCPLTVATISDADAVALASEPAATTKQRDFLTGRLAKLKQGREILREFTST</sequence>
<dbReference type="OrthoDB" id="415706at2759"/>
<name>A0A7H8R6D0_TALRU</name>
<dbReference type="GO" id="GO:0016020">
    <property type="term" value="C:membrane"/>
    <property type="evidence" value="ECO:0007669"/>
    <property type="project" value="TreeGrafter"/>
</dbReference>
<dbReference type="GO" id="GO:0006897">
    <property type="term" value="P:endocytosis"/>
    <property type="evidence" value="ECO:0007669"/>
    <property type="project" value="TreeGrafter"/>
</dbReference>
<feature type="region of interest" description="Disordered" evidence="3">
    <location>
        <begin position="451"/>
        <end position="484"/>
    </location>
</feature>
<dbReference type="PANTHER" id="PTHR11566">
    <property type="entry name" value="DYNAMIN"/>
    <property type="match status" value="1"/>
</dbReference>
<dbReference type="Pfam" id="PF01031">
    <property type="entry name" value="Dynamin_M"/>
    <property type="match status" value="1"/>
</dbReference>
<evidence type="ECO:0000313" key="7">
    <source>
        <dbReference type="Proteomes" id="UP000509510"/>
    </source>
</evidence>
<dbReference type="GO" id="GO:0000266">
    <property type="term" value="P:mitochondrial fission"/>
    <property type="evidence" value="ECO:0007669"/>
    <property type="project" value="TreeGrafter"/>
</dbReference>
<dbReference type="EMBL" id="CP055901">
    <property type="protein sequence ID" value="QKX61135.1"/>
    <property type="molecule type" value="Genomic_DNA"/>
</dbReference>
<dbReference type="AlphaFoldDB" id="A0A7H8R6D0"/>
<dbReference type="Proteomes" id="UP000509510">
    <property type="component" value="Chromosome IV"/>
</dbReference>
<dbReference type="InterPro" id="IPR027417">
    <property type="entry name" value="P-loop_NTPase"/>
</dbReference>
<evidence type="ECO:0000259" key="5">
    <source>
        <dbReference type="PROSITE" id="PS51718"/>
    </source>
</evidence>
<keyword evidence="7" id="KW-1185">Reference proteome</keyword>
<dbReference type="InterPro" id="IPR020850">
    <property type="entry name" value="GED_dom"/>
</dbReference>
<dbReference type="SUPFAM" id="SSF52540">
    <property type="entry name" value="P-loop containing nucleoside triphosphate hydrolases"/>
    <property type="match status" value="1"/>
</dbReference>
<dbReference type="Pfam" id="PF00350">
    <property type="entry name" value="Dynamin_N"/>
    <property type="match status" value="1"/>
</dbReference>
<reference evidence="7" key="1">
    <citation type="submission" date="2020-06" db="EMBL/GenBank/DDBJ databases">
        <title>A chromosome-scale genome assembly of Talaromyces rugulosus W13939.</title>
        <authorList>
            <person name="Wang B."/>
            <person name="Guo L."/>
            <person name="Ye K."/>
            <person name="Wang L."/>
        </authorList>
    </citation>
    <scope>NUCLEOTIDE SEQUENCE [LARGE SCALE GENOMIC DNA]</scope>
    <source>
        <strain evidence="7">W13939</strain>
    </source>
</reference>
<protein>
    <recommendedName>
        <fullName evidence="8">GED domain-containing protein</fullName>
    </recommendedName>
</protein>
<evidence type="ECO:0008006" key="8">
    <source>
        <dbReference type="Google" id="ProtNLM"/>
    </source>
</evidence>
<dbReference type="GO" id="GO:0005739">
    <property type="term" value="C:mitochondrion"/>
    <property type="evidence" value="ECO:0007669"/>
    <property type="project" value="TreeGrafter"/>
</dbReference>
<dbReference type="FunFam" id="3.40.50.300:FF:001425">
    <property type="entry name" value="Dynamin GTPase, putative"/>
    <property type="match status" value="1"/>
</dbReference>
<feature type="domain" description="Dynamin-type G" evidence="5">
    <location>
        <begin position="55"/>
        <end position="348"/>
    </location>
</feature>
<keyword evidence="1" id="KW-0547">Nucleotide-binding</keyword>
<evidence type="ECO:0000313" key="6">
    <source>
        <dbReference type="EMBL" id="QKX61135.1"/>
    </source>
</evidence>
<evidence type="ECO:0000256" key="3">
    <source>
        <dbReference type="SAM" id="MobiDB-lite"/>
    </source>
</evidence>
<dbReference type="RefSeq" id="XP_035347310.1">
    <property type="nucleotide sequence ID" value="XM_035491417.1"/>
</dbReference>
<dbReference type="CDD" id="cd08771">
    <property type="entry name" value="DLP_1"/>
    <property type="match status" value="1"/>
</dbReference>
<proteinExistence type="predicted"/>
<dbReference type="GO" id="GO:0005525">
    <property type="term" value="F:GTP binding"/>
    <property type="evidence" value="ECO:0007669"/>
    <property type="project" value="InterPro"/>
</dbReference>
<dbReference type="GO" id="GO:0005874">
    <property type="term" value="C:microtubule"/>
    <property type="evidence" value="ECO:0007669"/>
    <property type="project" value="TreeGrafter"/>
</dbReference>
<evidence type="ECO:0000259" key="4">
    <source>
        <dbReference type="PROSITE" id="PS51388"/>
    </source>
</evidence>
<dbReference type="PROSITE" id="PS51718">
    <property type="entry name" value="G_DYNAMIN_2"/>
    <property type="match status" value="1"/>
</dbReference>
<evidence type="ECO:0000256" key="2">
    <source>
        <dbReference type="ARBA" id="ARBA00023134"/>
    </source>
</evidence>
<dbReference type="InterPro" id="IPR022812">
    <property type="entry name" value="Dynamin"/>
</dbReference>
<feature type="domain" description="GED" evidence="4">
    <location>
        <begin position="666"/>
        <end position="755"/>
    </location>
</feature>
<dbReference type="GeneID" id="55995771"/>
<dbReference type="InterPro" id="IPR001401">
    <property type="entry name" value="Dynamin_GTPase"/>
</dbReference>
<dbReference type="PRINTS" id="PR00195">
    <property type="entry name" value="DYNAMIN"/>
</dbReference>
<keyword evidence="2" id="KW-0342">GTP-binding</keyword>
<dbReference type="Gene3D" id="3.40.50.300">
    <property type="entry name" value="P-loop containing nucleotide triphosphate hydrolases"/>
    <property type="match status" value="1"/>
</dbReference>
<dbReference type="InterPro" id="IPR030381">
    <property type="entry name" value="G_DYNAMIN_dom"/>
</dbReference>
<dbReference type="PANTHER" id="PTHR11566:SF66">
    <property type="entry name" value="INTERFERON-INDUCED GTP-BINDING PROTEIN MX"/>
    <property type="match status" value="1"/>
</dbReference>
<accession>A0A7H8R6D0</accession>
<dbReference type="GO" id="GO:0016559">
    <property type="term" value="P:peroxisome fission"/>
    <property type="evidence" value="ECO:0007669"/>
    <property type="project" value="TreeGrafter"/>
</dbReference>
<dbReference type="GO" id="GO:0003924">
    <property type="term" value="F:GTPase activity"/>
    <property type="evidence" value="ECO:0007669"/>
    <property type="project" value="InterPro"/>
</dbReference>
<organism evidence="6 7">
    <name type="scientific">Talaromyces rugulosus</name>
    <name type="common">Penicillium rugulosum</name>
    <dbReference type="NCBI Taxonomy" id="121627"/>
    <lineage>
        <taxon>Eukaryota</taxon>
        <taxon>Fungi</taxon>
        <taxon>Dikarya</taxon>
        <taxon>Ascomycota</taxon>
        <taxon>Pezizomycotina</taxon>
        <taxon>Eurotiomycetes</taxon>
        <taxon>Eurotiomycetidae</taxon>
        <taxon>Eurotiales</taxon>
        <taxon>Trichocomaceae</taxon>
        <taxon>Talaromyces</taxon>
        <taxon>Talaromyces sect. Islandici</taxon>
    </lineage>
</organism>
<dbReference type="KEGG" id="trg:TRUGW13939_08282"/>
<dbReference type="GO" id="GO:0008017">
    <property type="term" value="F:microtubule binding"/>
    <property type="evidence" value="ECO:0007669"/>
    <property type="project" value="TreeGrafter"/>
</dbReference>
<dbReference type="GO" id="GO:0048312">
    <property type="term" value="P:intracellular distribution of mitochondria"/>
    <property type="evidence" value="ECO:0007669"/>
    <property type="project" value="TreeGrafter"/>
</dbReference>
<evidence type="ECO:0000256" key="1">
    <source>
        <dbReference type="ARBA" id="ARBA00022741"/>
    </source>
</evidence>
<gene>
    <name evidence="6" type="ORF">TRUGW13939_08282</name>
</gene>
<dbReference type="SMART" id="SM00053">
    <property type="entry name" value="DYNc"/>
    <property type="match status" value="1"/>
</dbReference>
<dbReference type="InterPro" id="IPR000375">
    <property type="entry name" value="Dynamin_stalk"/>
</dbReference>